<feature type="transmembrane region" description="Helical" evidence="5">
    <location>
        <begin position="326"/>
        <end position="345"/>
    </location>
</feature>
<feature type="transmembrane region" description="Helical" evidence="5">
    <location>
        <begin position="99"/>
        <end position="119"/>
    </location>
</feature>
<evidence type="ECO:0000313" key="7">
    <source>
        <dbReference type="EMBL" id="TVY53314.1"/>
    </source>
</evidence>
<keyword evidence="8" id="KW-1185">Reference proteome</keyword>
<evidence type="ECO:0000256" key="2">
    <source>
        <dbReference type="ARBA" id="ARBA00022692"/>
    </source>
</evidence>
<gene>
    <name evidence="7" type="primary">RTA1_4</name>
    <name evidence="7" type="ORF">LCER1_G006732</name>
</gene>
<dbReference type="InterPro" id="IPR007568">
    <property type="entry name" value="RTA1"/>
</dbReference>
<evidence type="ECO:0000256" key="6">
    <source>
        <dbReference type="SAM" id="SignalP"/>
    </source>
</evidence>
<keyword evidence="2 5" id="KW-0812">Transmembrane</keyword>
<dbReference type="EMBL" id="QGMG01000472">
    <property type="protein sequence ID" value="TVY53314.1"/>
    <property type="molecule type" value="Genomic_DNA"/>
</dbReference>
<feature type="transmembrane region" description="Helical" evidence="5">
    <location>
        <begin position="287"/>
        <end position="306"/>
    </location>
</feature>
<feature type="transmembrane region" description="Helical" evidence="5">
    <location>
        <begin position="163"/>
        <end position="184"/>
    </location>
</feature>
<name>A0A7D8Z5K8_9HELO</name>
<accession>A0A7D8Z5K8</accession>
<reference evidence="7 8" key="1">
    <citation type="submission" date="2018-05" db="EMBL/GenBank/DDBJ databases">
        <title>Whole genome sequencing for identification of molecular markers to develop diagnostic detection tools for the regulated plant pathogen Lachnellula willkommii.</title>
        <authorList>
            <person name="Giroux E."/>
            <person name="Bilodeau G."/>
        </authorList>
    </citation>
    <scope>NUCLEOTIDE SEQUENCE [LARGE SCALE GENOMIC DNA]</scope>
    <source>
        <strain evidence="7 8">CBS 625.97</strain>
    </source>
</reference>
<evidence type="ECO:0000256" key="4">
    <source>
        <dbReference type="ARBA" id="ARBA00023136"/>
    </source>
</evidence>
<dbReference type="PANTHER" id="PTHR31465">
    <property type="entry name" value="PROTEIN RTA1-RELATED"/>
    <property type="match status" value="1"/>
</dbReference>
<protein>
    <submittedName>
        <fullName evidence="7">Protein RTA1</fullName>
    </submittedName>
</protein>
<keyword evidence="3 5" id="KW-1133">Transmembrane helix</keyword>
<proteinExistence type="predicted"/>
<evidence type="ECO:0000313" key="8">
    <source>
        <dbReference type="Proteomes" id="UP000481288"/>
    </source>
</evidence>
<evidence type="ECO:0000256" key="1">
    <source>
        <dbReference type="ARBA" id="ARBA00004141"/>
    </source>
</evidence>
<dbReference type="Proteomes" id="UP000481288">
    <property type="component" value="Unassembled WGS sequence"/>
</dbReference>
<feature type="transmembrane region" description="Helical" evidence="5">
    <location>
        <begin position="196"/>
        <end position="222"/>
    </location>
</feature>
<comment type="caution">
    <text evidence="7">The sequence shown here is derived from an EMBL/GenBank/DDBJ whole genome shotgun (WGS) entry which is preliminary data.</text>
</comment>
<evidence type="ECO:0000256" key="3">
    <source>
        <dbReference type="ARBA" id="ARBA00022989"/>
    </source>
</evidence>
<feature type="transmembrane region" description="Helical" evidence="5">
    <location>
        <begin position="242"/>
        <end position="266"/>
    </location>
</feature>
<keyword evidence="4 5" id="KW-0472">Membrane</keyword>
<comment type="subcellular location">
    <subcellularLocation>
        <location evidence="1">Membrane</location>
        <topology evidence="1">Multi-pass membrane protein</topology>
    </subcellularLocation>
</comment>
<dbReference type="Pfam" id="PF04479">
    <property type="entry name" value="RTA1"/>
    <property type="match status" value="1"/>
</dbReference>
<sequence>MRLLILVPLASSAVALAILPTPTPALVPRDTSASPSPTAAPTDIYFSTTTYDIIPGVTNDHVTIAQKTITLVIPTCSHTVTPDKNGHVPPGTCGALYEYYPSFGAAVLFSLIFGALTVSHIFMAAKFKTRFAWVVIMGALWETISFTFRSISTRFQQSSGIELVSSLFVLLAPLWVNAFAYMVLGRLLYFFHPARTIMSIPASGLAFAFVALDFISFVIQLVGGSWSGPNDPTNKVMQGIHIYMGGIGLQQFFIFIFLGLAIKFYLEMKAFERQGSLDAGKKGWMKLLWATYASLGFITIRIFFRLIQFSSGENASTNGLISHESYFYILEAVPMVFAISCFLVVHPGTVFPRGEKMPGLWGLIRGWLCCVKQRREFKGSEDGVQLVGKYEELENEGRPPGYVLTPRGRVDLVY</sequence>
<dbReference type="AlphaFoldDB" id="A0A7D8Z5K8"/>
<dbReference type="OrthoDB" id="5384040at2759"/>
<evidence type="ECO:0000256" key="5">
    <source>
        <dbReference type="SAM" id="Phobius"/>
    </source>
</evidence>
<feature type="chain" id="PRO_5028912799" evidence="6">
    <location>
        <begin position="18"/>
        <end position="414"/>
    </location>
</feature>
<dbReference type="PANTHER" id="PTHR31465:SF15">
    <property type="entry name" value="LIPID TRANSPORTER ATNI-RELATED"/>
    <property type="match status" value="1"/>
</dbReference>
<organism evidence="7 8">
    <name type="scientific">Lachnellula cervina</name>
    <dbReference type="NCBI Taxonomy" id="1316786"/>
    <lineage>
        <taxon>Eukaryota</taxon>
        <taxon>Fungi</taxon>
        <taxon>Dikarya</taxon>
        <taxon>Ascomycota</taxon>
        <taxon>Pezizomycotina</taxon>
        <taxon>Leotiomycetes</taxon>
        <taxon>Helotiales</taxon>
        <taxon>Lachnaceae</taxon>
        <taxon>Lachnellula</taxon>
    </lineage>
</organism>
<feature type="transmembrane region" description="Helical" evidence="5">
    <location>
        <begin position="131"/>
        <end position="151"/>
    </location>
</feature>
<dbReference type="GO" id="GO:0016020">
    <property type="term" value="C:membrane"/>
    <property type="evidence" value="ECO:0007669"/>
    <property type="project" value="UniProtKB-SubCell"/>
</dbReference>
<feature type="signal peptide" evidence="6">
    <location>
        <begin position="1"/>
        <end position="17"/>
    </location>
</feature>
<keyword evidence="6" id="KW-0732">Signal</keyword>